<dbReference type="RefSeq" id="WP_202990287.1">
    <property type="nucleotide sequence ID" value="NZ_JAENHO010000002.1"/>
</dbReference>
<comment type="caution">
    <text evidence="1">The sequence shown here is derived from an EMBL/GenBank/DDBJ whole genome shotgun (WGS) entry which is preliminary data.</text>
</comment>
<protein>
    <submittedName>
        <fullName evidence="1">Uncharacterized protein</fullName>
    </submittedName>
</protein>
<reference evidence="1 2" key="1">
    <citation type="submission" date="2021-01" db="EMBL/GenBank/DDBJ databases">
        <title>Actinoplanes sp. nov. LDG1-01 isolated from lichen.</title>
        <authorList>
            <person name="Saeng-In P."/>
            <person name="Phongsopitanun W."/>
            <person name="Kanchanasin P."/>
            <person name="Yuki M."/>
            <person name="Kudo T."/>
            <person name="Ohkuma M."/>
            <person name="Tanasupawat S."/>
        </authorList>
    </citation>
    <scope>NUCLEOTIDE SEQUENCE [LARGE SCALE GENOMIC DNA]</scope>
    <source>
        <strain evidence="1 2">LDG1-01</strain>
    </source>
</reference>
<evidence type="ECO:0000313" key="1">
    <source>
        <dbReference type="EMBL" id="MBL7253920.1"/>
    </source>
</evidence>
<dbReference type="Proteomes" id="UP000598996">
    <property type="component" value="Unassembled WGS sequence"/>
</dbReference>
<sequence length="191" mass="20777">MSIFGLRKTWVDPGPGIAMVQVHWTTSPRGTPPDWSAADQVVASGGPVRSAVLEVPRDDSLSLHHFFFVVTASDRTASPVFTEDIVAREVSYEDREGLCTSVGVVWSSREVPNYTSAVMDGLPFAAFDSAPAAGDLYEFVRAQPLPHTFRGAVWGVAGDTVEYGYHLISNGRPDPSEDHESWLADGRTLQL</sequence>
<dbReference type="EMBL" id="JAENHO010000002">
    <property type="protein sequence ID" value="MBL7253920.1"/>
    <property type="molecule type" value="Genomic_DNA"/>
</dbReference>
<evidence type="ECO:0000313" key="2">
    <source>
        <dbReference type="Proteomes" id="UP000598996"/>
    </source>
</evidence>
<accession>A0ABS1VI02</accession>
<name>A0ABS1VI02_9ACTN</name>
<gene>
    <name evidence="1" type="ORF">JKJ07_06315</name>
</gene>
<proteinExistence type="predicted"/>
<keyword evidence="2" id="KW-1185">Reference proteome</keyword>
<organism evidence="1 2">
    <name type="scientific">Paractinoplanes lichenicola</name>
    <dbReference type="NCBI Taxonomy" id="2802976"/>
    <lineage>
        <taxon>Bacteria</taxon>
        <taxon>Bacillati</taxon>
        <taxon>Actinomycetota</taxon>
        <taxon>Actinomycetes</taxon>
        <taxon>Micromonosporales</taxon>
        <taxon>Micromonosporaceae</taxon>
        <taxon>Paractinoplanes</taxon>
    </lineage>
</organism>